<dbReference type="PANTHER" id="PTHR43790:SF3">
    <property type="entry name" value="D-ALLOSE IMPORT ATP-BINDING PROTEIN ALSA-RELATED"/>
    <property type="match status" value="1"/>
</dbReference>
<keyword evidence="6" id="KW-0547">Nucleotide-binding</keyword>
<evidence type="ECO:0000259" key="10">
    <source>
        <dbReference type="PROSITE" id="PS50893"/>
    </source>
</evidence>
<name>A0A926QJ44_9BACL</name>
<dbReference type="Proteomes" id="UP000650466">
    <property type="component" value="Unassembled WGS sequence"/>
</dbReference>
<keyword evidence="9" id="KW-0472">Membrane</keyword>
<keyword evidence="4" id="KW-0762">Sugar transport</keyword>
<proteinExistence type="predicted"/>
<dbReference type="CDD" id="cd03216">
    <property type="entry name" value="ABC_Carb_Monos_I"/>
    <property type="match status" value="1"/>
</dbReference>
<evidence type="ECO:0000256" key="8">
    <source>
        <dbReference type="ARBA" id="ARBA00022967"/>
    </source>
</evidence>
<reference evidence="11" key="1">
    <citation type="submission" date="2020-09" db="EMBL/GenBank/DDBJ databases">
        <title>Draft Genome Sequence of Paenibacillus sp. WST5.</title>
        <authorList>
            <person name="Bao Z."/>
        </authorList>
    </citation>
    <scope>NUCLEOTIDE SEQUENCE</scope>
    <source>
        <strain evidence="11">WST5</strain>
    </source>
</reference>
<gene>
    <name evidence="11" type="ORF">ICC18_07775</name>
</gene>
<keyword evidence="8" id="KW-1278">Translocase</keyword>
<dbReference type="GO" id="GO:0005524">
    <property type="term" value="F:ATP binding"/>
    <property type="evidence" value="ECO:0007669"/>
    <property type="project" value="UniProtKB-KW"/>
</dbReference>
<dbReference type="RefSeq" id="WP_188173780.1">
    <property type="nucleotide sequence ID" value="NZ_JACVVD010000002.1"/>
</dbReference>
<keyword evidence="7 11" id="KW-0067">ATP-binding</keyword>
<dbReference type="InterPro" id="IPR027417">
    <property type="entry name" value="P-loop_NTPase"/>
</dbReference>
<keyword evidence="2" id="KW-0813">Transport</keyword>
<dbReference type="CDD" id="cd03215">
    <property type="entry name" value="ABC_Carb_Monos_II"/>
    <property type="match status" value="1"/>
</dbReference>
<evidence type="ECO:0000256" key="7">
    <source>
        <dbReference type="ARBA" id="ARBA00022840"/>
    </source>
</evidence>
<dbReference type="AlphaFoldDB" id="A0A926QJ44"/>
<evidence type="ECO:0000256" key="4">
    <source>
        <dbReference type="ARBA" id="ARBA00022597"/>
    </source>
</evidence>
<dbReference type="SUPFAM" id="SSF52540">
    <property type="entry name" value="P-loop containing nucleoside triphosphate hydrolases"/>
    <property type="match status" value="2"/>
</dbReference>
<organism evidence="11 12">
    <name type="scientific">Paenibacillus sedimenti</name>
    <dbReference type="NCBI Taxonomy" id="2770274"/>
    <lineage>
        <taxon>Bacteria</taxon>
        <taxon>Bacillati</taxon>
        <taxon>Bacillota</taxon>
        <taxon>Bacilli</taxon>
        <taxon>Bacillales</taxon>
        <taxon>Paenibacillaceae</taxon>
        <taxon>Paenibacillus</taxon>
    </lineage>
</organism>
<protein>
    <submittedName>
        <fullName evidence="11">Sugar ABC transporter ATP-binding protein</fullName>
    </submittedName>
</protein>
<feature type="domain" description="ABC transporter" evidence="10">
    <location>
        <begin position="254"/>
        <end position="497"/>
    </location>
</feature>
<feature type="domain" description="ABC transporter" evidence="10">
    <location>
        <begin position="6"/>
        <end position="243"/>
    </location>
</feature>
<dbReference type="SMART" id="SM00382">
    <property type="entry name" value="AAA"/>
    <property type="match status" value="2"/>
</dbReference>
<evidence type="ECO:0000256" key="6">
    <source>
        <dbReference type="ARBA" id="ARBA00022741"/>
    </source>
</evidence>
<keyword evidence="12" id="KW-1185">Reference proteome</keyword>
<dbReference type="FunFam" id="3.40.50.300:FF:000127">
    <property type="entry name" value="Ribose import ATP-binding protein RbsA"/>
    <property type="match status" value="1"/>
</dbReference>
<dbReference type="Gene3D" id="3.40.50.300">
    <property type="entry name" value="P-loop containing nucleotide triphosphate hydrolases"/>
    <property type="match status" value="2"/>
</dbReference>
<dbReference type="PROSITE" id="PS00211">
    <property type="entry name" value="ABC_TRANSPORTER_1"/>
    <property type="match status" value="1"/>
</dbReference>
<evidence type="ECO:0000256" key="5">
    <source>
        <dbReference type="ARBA" id="ARBA00022737"/>
    </source>
</evidence>
<dbReference type="InterPro" id="IPR017871">
    <property type="entry name" value="ABC_transporter-like_CS"/>
</dbReference>
<comment type="subcellular location">
    <subcellularLocation>
        <location evidence="1">Cell membrane</location>
        <topology evidence="1">Peripheral membrane protein</topology>
    </subcellularLocation>
</comment>
<dbReference type="GO" id="GO:0016887">
    <property type="term" value="F:ATP hydrolysis activity"/>
    <property type="evidence" value="ECO:0007669"/>
    <property type="project" value="InterPro"/>
</dbReference>
<dbReference type="InterPro" id="IPR050107">
    <property type="entry name" value="ABC_carbohydrate_import_ATPase"/>
</dbReference>
<evidence type="ECO:0000313" key="12">
    <source>
        <dbReference type="Proteomes" id="UP000650466"/>
    </source>
</evidence>
<dbReference type="GO" id="GO:0005886">
    <property type="term" value="C:plasma membrane"/>
    <property type="evidence" value="ECO:0007669"/>
    <property type="project" value="UniProtKB-SubCell"/>
</dbReference>
<dbReference type="PROSITE" id="PS50893">
    <property type="entry name" value="ABC_TRANSPORTER_2"/>
    <property type="match status" value="2"/>
</dbReference>
<keyword evidence="5" id="KW-0677">Repeat</keyword>
<accession>A0A926QJ44</accession>
<dbReference type="PANTHER" id="PTHR43790">
    <property type="entry name" value="CARBOHYDRATE TRANSPORT ATP-BINDING PROTEIN MG119-RELATED"/>
    <property type="match status" value="1"/>
</dbReference>
<comment type="caution">
    <text evidence="11">The sequence shown here is derived from an EMBL/GenBank/DDBJ whole genome shotgun (WGS) entry which is preliminary data.</text>
</comment>
<evidence type="ECO:0000256" key="9">
    <source>
        <dbReference type="ARBA" id="ARBA00023136"/>
    </source>
</evidence>
<evidence type="ECO:0000256" key="2">
    <source>
        <dbReference type="ARBA" id="ARBA00022448"/>
    </source>
</evidence>
<dbReference type="Pfam" id="PF00005">
    <property type="entry name" value="ABC_tran"/>
    <property type="match status" value="2"/>
</dbReference>
<evidence type="ECO:0000256" key="3">
    <source>
        <dbReference type="ARBA" id="ARBA00022475"/>
    </source>
</evidence>
<keyword evidence="3" id="KW-1003">Cell membrane</keyword>
<dbReference type="EMBL" id="JACVVD010000002">
    <property type="protein sequence ID" value="MBD0380007.1"/>
    <property type="molecule type" value="Genomic_DNA"/>
</dbReference>
<evidence type="ECO:0000256" key="1">
    <source>
        <dbReference type="ARBA" id="ARBA00004202"/>
    </source>
</evidence>
<evidence type="ECO:0000313" key="11">
    <source>
        <dbReference type="EMBL" id="MBD0380007.1"/>
    </source>
</evidence>
<dbReference type="InterPro" id="IPR003593">
    <property type="entry name" value="AAA+_ATPase"/>
</dbReference>
<dbReference type="InterPro" id="IPR003439">
    <property type="entry name" value="ABC_transporter-like_ATP-bd"/>
</dbReference>
<sequence length="506" mass="55935">MSEYVLELRAITKTFPGVKALDHVHFQLQAGEIHALMGENGAGKSTFIKVITGVHQPDQGDIFVNGNKVVFHNPNDAKRYGIAAIYQHVTCYPDLSVTENIFMGHEKVHKGTKRILWNEMHAEAKKLLDTLGANFEPKTQMGTLSVAQQQIVEIAKALSTNAKIIIMDEPTAALTKRESEELYRITEQLRDSGVAIIFISHRFEDMYRLASKVTVFRDSRYIGSWGVNEISNEDLIVAMVGREIAQLYPKKEAIIGEELLRVEGLGRTGYFADISFQLRRGEVLGLTGLVGAGRTEVSQTLFGIEQADQGGIYVKGTKTNIRNPQDAIKLGIGYLPEDRQKQGLVLEWDIGRNITLSNIGHYARRGWLNESQESQVSKSLAEKVSVKAQSIFDLVSSLSGGNQQKVVFAKLLTANLDILILDEPTKGVDVGAKYAIYEIINDLAAQGYGIILISSDMPEVIGMSDRIIVMREGRITGRLDKEHVTQEAILEASMSSQPLQTHVGIG</sequence>